<dbReference type="InterPro" id="IPR036271">
    <property type="entry name" value="Tet_transcr_reg_TetR-rel_C_sf"/>
</dbReference>
<comment type="caution">
    <text evidence="6">The sequence shown here is derived from an EMBL/GenBank/DDBJ whole genome shotgun (WGS) entry which is preliminary data.</text>
</comment>
<dbReference type="PROSITE" id="PS50977">
    <property type="entry name" value="HTH_TETR_2"/>
    <property type="match status" value="1"/>
</dbReference>
<feature type="domain" description="HTH tetR-type" evidence="5">
    <location>
        <begin position="18"/>
        <end position="79"/>
    </location>
</feature>
<reference evidence="6 7" key="1">
    <citation type="submission" date="2020-01" db="EMBL/GenBank/DDBJ databases">
        <title>Kibdelosporangium persica a novel Actinomycetes from a hot desert in Iran.</title>
        <authorList>
            <person name="Safaei N."/>
            <person name="Zaburannyi N."/>
            <person name="Mueller R."/>
            <person name="Wink J."/>
        </authorList>
    </citation>
    <scope>NUCLEOTIDE SEQUENCE [LARGE SCALE GENOMIC DNA]</scope>
    <source>
        <strain evidence="6 7">4NS15</strain>
    </source>
</reference>
<dbReference type="PANTHER" id="PTHR30055">
    <property type="entry name" value="HTH-TYPE TRANSCRIPTIONAL REGULATOR RUTR"/>
    <property type="match status" value="1"/>
</dbReference>
<evidence type="ECO:0000256" key="4">
    <source>
        <dbReference type="PROSITE-ProRule" id="PRU00335"/>
    </source>
</evidence>
<dbReference type="Proteomes" id="UP000763557">
    <property type="component" value="Unassembled WGS sequence"/>
</dbReference>
<dbReference type="RefSeq" id="WP_173142038.1">
    <property type="nucleotide sequence ID" value="NZ_CBCSGW010000003.1"/>
</dbReference>
<dbReference type="PANTHER" id="PTHR30055:SF234">
    <property type="entry name" value="HTH-TYPE TRANSCRIPTIONAL REGULATOR BETI"/>
    <property type="match status" value="1"/>
</dbReference>
<dbReference type="InterPro" id="IPR009057">
    <property type="entry name" value="Homeodomain-like_sf"/>
</dbReference>
<evidence type="ECO:0000256" key="1">
    <source>
        <dbReference type="ARBA" id="ARBA00023015"/>
    </source>
</evidence>
<keyword evidence="7" id="KW-1185">Reference proteome</keyword>
<dbReference type="InterPro" id="IPR001647">
    <property type="entry name" value="HTH_TetR"/>
</dbReference>
<keyword evidence="1" id="KW-0805">Transcription regulation</keyword>
<evidence type="ECO:0000313" key="6">
    <source>
        <dbReference type="EMBL" id="NRN70880.1"/>
    </source>
</evidence>
<evidence type="ECO:0000259" key="5">
    <source>
        <dbReference type="PROSITE" id="PS50977"/>
    </source>
</evidence>
<accession>A0ABX2FJ89</accession>
<dbReference type="Gene3D" id="1.10.357.10">
    <property type="entry name" value="Tetracycline Repressor, domain 2"/>
    <property type="match status" value="1"/>
</dbReference>
<proteinExistence type="predicted"/>
<feature type="DNA-binding region" description="H-T-H motif" evidence="4">
    <location>
        <begin position="42"/>
        <end position="61"/>
    </location>
</feature>
<evidence type="ECO:0000313" key="7">
    <source>
        <dbReference type="Proteomes" id="UP000763557"/>
    </source>
</evidence>
<organism evidence="6 7">
    <name type="scientific">Kibdelosporangium persicum</name>
    <dbReference type="NCBI Taxonomy" id="2698649"/>
    <lineage>
        <taxon>Bacteria</taxon>
        <taxon>Bacillati</taxon>
        <taxon>Actinomycetota</taxon>
        <taxon>Actinomycetes</taxon>
        <taxon>Pseudonocardiales</taxon>
        <taxon>Pseudonocardiaceae</taxon>
        <taxon>Kibdelosporangium</taxon>
    </lineage>
</organism>
<evidence type="ECO:0000256" key="2">
    <source>
        <dbReference type="ARBA" id="ARBA00023125"/>
    </source>
</evidence>
<dbReference type="SUPFAM" id="SSF48498">
    <property type="entry name" value="Tetracyclin repressor-like, C-terminal domain"/>
    <property type="match status" value="1"/>
</dbReference>
<name>A0ABX2FJ89_9PSEU</name>
<dbReference type="SUPFAM" id="SSF46689">
    <property type="entry name" value="Homeodomain-like"/>
    <property type="match status" value="1"/>
</dbReference>
<gene>
    <name evidence="6" type="ORF">GC106_81540</name>
</gene>
<sequence length="205" mass="22547">MSPNPEIAETRPRRLRRQERREQILAAATRAFAKAGGFTLTSLDDVAAESGVTRMILYRHFDSKTDLYQAVLERAAVQLREAATSGGELGEQSVPGMLRWASEDPDGFRLLFHHAAREADFRDEVDGVREGMVAALLPHMEQAAVSKEWAVWAANLATTTVIEAIMAWLDAGRPDEDEAADRILQAVDGIYRAVTPDTGRTSPTA</sequence>
<keyword evidence="2 4" id="KW-0238">DNA-binding</keyword>
<evidence type="ECO:0000256" key="3">
    <source>
        <dbReference type="ARBA" id="ARBA00023163"/>
    </source>
</evidence>
<protein>
    <submittedName>
        <fullName evidence="6">Toluene efflux pump ttgABC operon repressor</fullName>
    </submittedName>
</protein>
<dbReference type="EMBL" id="JAAATY010000046">
    <property type="protein sequence ID" value="NRN70880.1"/>
    <property type="molecule type" value="Genomic_DNA"/>
</dbReference>
<dbReference type="InterPro" id="IPR050109">
    <property type="entry name" value="HTH-type_TetR-like_transc_reg"/>
</dbReference>
<dbReference type="Pfam" id="PF00440">
    <property type="entry name" value="TetR_N"/>
    <property type="match status" value="1"/>
</dbReference>
<keyword evidence="3" id="KW-0804">Transcription</keyword>